<dbReference type="Gene3D" id="3.60.21.10">
    <property type="match status" value="1"/>
</dbReference>
<name>A0ABT6N480_9SPHN</name>
<feature type="domain" description="Nuclease SbcCD subunit D C-terminal" evidence="9">
    <location>
        <begin position="269"/>
        <end position="351"/>
    </location>
</feature>
<evidence type="ECO:0000256" key="5">
    <source>
        <dbReference type="ARBA" id="ARBA00022801"/>
    </source>
</evidence>
<evidence type="ECO:0000256" key="1">
    <source>
        <dbReference type="ARBA" id="ARBA00010555"/>
    </source>
</evidence>
<dbReference type="PANTHER" id="PTHR30337:SF0">
    <property type="entry name" value="NUCLEASE SBCCD SUBUNIT D"/>
    <property type="match status" value="1"/>
</dbReference>
<dbReference type="RefSeq" id="WP_281045336.1">
    <property type="nucleotide sequence ID" value="NZ_JARYGZ010000002.1"/>
</dbReference>
<evidence type="ECO:0000313" key="11">
    <source>
        <dbReference type="Proteomes" id="UP001160625"/>
    </source>
</evidence>
<comment type="similarity">
    <text evidence="1 7">Belongs to the SbcD family.</text>
</comment>
<evidence type="ECO:0000313" key="10">
    <source>
        <dbReference type="EMBL" id="MDH7639972.1"/>
    </source>
</evidence>
<feature type="domain" description="Calcineurin-like phosphoesterase" evidence="8">
    <location>
        <begin position="1"/>
        <end position="94"/>
    </location>
</feature>
<dbReference type="SUPFAM" id="SSF56300">
    <property type="entry name" value="Metallo-dependent phosphatases"/>
    <property type="match status" value="1"/>
</dbReference>
<keyword evidence="5 7" id="KW-0378">Hydrolase</keyword>
<comment type="caution">
    <text evidence="10">The sequence shown here is derived from an EMBL/GenBank/DDBJ whole genome shotgun (WGS) entry which is preliminary data.</text>
</comment>
<dbReference type="InterPro" id="IPR004593">
    <property type="entry name" value="SbcD"/>
</dbReference>
<gene>
    <name evidence="7" type="primary">sbcD</name>
    <name evidence="10" type="ORF">QGN17_14645</name>
</gene>
<dbReference type="Pfam" id="PF12320">
    <property type="entry name" value="SbcD_C"/>
    <property type="match status" value="1"/>
</dbReference>
<keyword evidence="11" id="KW-1185">Reference proteome</keyword>
<dbReference type="InterPro" id="IPR026843">
    <property type="entry name" value="SbcD_C"/>
</dbReference>
<dbReference type="Proteomes" id="UP001160625">
    <property type="component" value="Unassembled WGS sequence"/>
</dbReference>
<evidence type="ECO:0000259" key="9">
    <source>
        <dbReference type="Pfam" id="PF12320"/>
    </source>
</evidence>
<evidence type="ECO:0000259" key="8">
    <source>
        <dbReference type="Pfam" id="PF00149"/>
    </source>
</evidence>
<dbReference type="InterPro" id="IPR050535">
    <property type="entry name" value="DNA_Repair-Maintenance_Comp"/>
</dbReference>
<sequence length="381" mass="40596">MRILHTSDWHLGRQFHGASLDEDHDAVLAQVEAAIAEHAPDVLVIAGDIFDRATPPQSALRRFGDFVQRVGATCGTAIVLIAGNHDSAAQIGMMGVLADPERSLVRGPLDPEERPLLLEDEFGPVAISALPFSYEFAARACYANDAISCPADVLAEQIASARRHVPAGARWVVVAHAFVEGASTSEGERPLTRAVGGIETVPASVFVGAHYVALGHLHRPQAVGAGHVRYSGAPLAFGFDEEGHGKSMTLVDMAADGSIVTTALPIVPRRNVRTLRGKLAELLAAPEGSSDLVSVVLTDETPQIDPMKRLRKLYPHAVQLSYERHESAGARSLRDGRAALERPQDVIASFMGFVREKPMTEAEGSLVVEALADLAIAGEEA</sequence>
<dbReference type="InterPro" id="IPR029052">
    <property type="entry name" value="Metallo-depent_PP-like"/>
</dbReference>
<protein>
    <recommendedName>
        <fullName evidence="3 7">Nuclease SbcCD subunit D</fullName>
    </recommendedName>
</protein>
<keyword evidence="7" id="KW-0233">DNA recombination</keyword>
<evidence type="ECO:0000256" key="2">
    <source>
        <dbReference type="ARBA" id="ARBA00011322"/>
    </source>
</evidence>
<comment type="function">
    <text evidence="7">SbcCD cleaves DNA hairpin structures. These structures can inhibit DNA replication and are intermediates in certain DNA recombination reactions. The complex acts as a 3'-&gt;5' double strand exonuclease that can open hairpins. It also has a 5' single-strand endonuclease activity.</text>
</comment>
<keyword evidence="6 7" id="KW-0269">Exonuclease</keyword>
<proteinExistence type="inferred from homology"/>
<dbReference type="PANTHER" id="PTHR30337">
    <property type="entry name" value="COMPONENT OF ATP-DEPENDENT DSDNA EXONUCLEASE"/>
    <property type="match status" value="1"/>
</dbReference>
<keyword evidence="7" id="KW-0235">DNA replication</keyword>
<keyword evidence="7" id="KW-0255">Endonuclease</keyword>
<dbReference type="InterPro" id="IPR041796">
    <property type="entry name" value="Mre11_N"/>
</dbReference>
<dbReference type="NCBIfam" id="TIGR00619">
    <property type="entry name" value="sbcd"/>
    <property type="match status" value="1"/>
</dbReference>
<dbReference type="EMBL" id="JARYGZ010000002">
    <property type="protein sequence ID" value="MDH7639972.1"/>
    <property type="molecule type" value="Genomic_DNA"/>
</dbReference>
<keyword evidence="4 7" id="KW-0540">Nuclease</keyword>
<reference evidence="10" key="1">
    <citation type="submission" date="2023-04" db="EMBL/GenBank/DDBJ databases">
        <title>Sphingomonas sp. MAHUQ-71 isolated from rice field.</title>
        <authorList>
            <person name="Huq M.A."/>
        </authorList>
    </citation>
    <scope>NUCLEOTIDE SEQUENCE</scope>
    <source>
        <strain evidence="10">MAHUQ-71</strain>
    </source>
</reference>
<evidence type="ECO:0000256" key="7">
    <source>
        <dbReference type="RuleBase" id="RU363069"/>
    </source>
</evidence>
<evidence type="ECO:0000256" key="3">
    <source>
        <dbReference type="ARBA" id="ARBA00013365"/>
    </source>
</evidence>
<dbReference type="Pfam" id="PF00149">
    <property type="entry name" value="Metallophos"/>
    <property type="match status" value="1"/>
</dbReference>
<dbReference type="GO" id="GO:0004527">
    <property type="term" value="F:exonuclease activity"/>
    <property type="evidence" value="ECO:0007669"/>
    <property type="project" value="UniProtKB-KW"/>
</dbReference>
<dbReference type="InterPro" id="IPR004843">
    <property type="entry name" value="Calcineurin-like_PHP"/>
</dbReference>
<evidence type="ECO:0000256" key="4">
    <source>
        <dbReference type="ARBA" id="ARBA00022722"/>
    </source>
</evidence>
<evidence type="ECO:0000256" key="6">
    <source>
        <dbReference type="ARBA" id="ARBA00022839"/>
    </source>
</evidence>
<comment type="subunit">
    <text evidence="2 7">Heterodimer of SbcC and SbcD.</text>
</comment>
<organism evidence="10 11">
    <name type="scientific">Sphingomonas oryzagri</name>
    <dbReference type="NCBI Taxonomy" id="3042314"/>
    <lineage>
        <taxon>Bacteria</taxon>
        <taxon>Pseudomonadati</taxon>
        <taxon>Pseudomonadota</taxon>
        <taxon>Alphaproteobacteria</taxon>
        <taxon>Sphingomonadales</taxon>
        <taxon>Sphingomonadaceae</taxon>
        <taxon>Sphingomonas</taxon>
    </lineage>
</organism>
<dbReference type="CDD" id="cd00840">
    <property type="entry name" value="MPP_Mre11_N"/>
    <property type="match status" value="1"/>
</dbReference>
<accession>A0ABT6N480</accession>